<evidence type="ECO:0000256" key="1">
    <source>
        <dbReference type="SAM" id="Phobius"/>
    </source>
</evidence>
<evidence type="ECO:0008006" key="4">
    <source>
        <dbReference type="Google" id="ProtNLM"/>
    </source>
</evidence>
<keyword evidence="1" id="KW-0812">Transmembrane</keyword>
<keyword evidence="1" id="KW-0472">Membrane</keyword>
<dbReference type="PANTHER" id="PTHR22900">
    <property type="entry name" value="PROTEIN CBG14245-RELATED"/>
    <property type="match status" value="1"/>
</dbReference>
<name>A0A016T671_9BILA</name>
<dbReference type="InterPro" id="IPR007669">
    <property type="entry name" value="Chst-1-like"/>
</dbReference>
<dbReference type="OrthoDB" id="408912at2759"/>
<dbReference type="GO" id="GO:0016020">
    <property type="term" value="C:membrane"/>
    <property type="evidence" value="ECO:0007669"/>
    <property type="project" value="InterPro"/>
</dbReference>
<dbReference type="GO" id="GO:1902884">
    <property type="term" value="P:positive regulation of response to oxidative stress"/>
    <property type="evidence" value="ECO:0007669"/>
    <property type="project" value="InterPro"/>
</dbReference>
<evidence type="ECO:0000313" key="2">
    <source>
        <dbReference type="EMBL" id="EYB98084.1"/>
    </source>
</evidence>
<sequence>MKFSIFEKSPYVLLNLLLARIASKFRWRNKDYQWVSVSKGDHFGMSFLFRCLFLAISTMLALIIVNVDYSKQTEDYQFEEGSGKTMYLNRRAPWYNKTYDAEIEYRNYAIHPLADTILTSLRRQMESNGTYSMPEMWALPPFGPLRENIVIAPTYNLATCQIEKIMTTVRDAVFCYLSDPIGFEANNRTISSELWKESYCGWSNYRSNIDDVEREMARKYMRFALIRNPFERFLSGYVDKCLNEKNFSPQVRCLGCRYNMRCFVSRLFHLLYGMHYNRTYLAREVWYVARHFAPQSWQCNFKKQLSTYNLIEYPETTNQATMVAEEFDRVLKKAGVPQDMRTIIRRELMKGRSPHSTSKSRARSGVKKMILTDRYVRKVLALMYYFDYIVFGFKLTPSLFD</sequence>
<dbReference type="GO" id="GO:0050650">
    <property type="term" value="P:chondroitin sulfate proteoglycan biosynthetic process"/>
    <property type="evidence" value="ECO:0007669"/>
    <property type="project" value="InterPro"/>
</dbReference>
<feature type="transmembrane region" description="Helical" evidence="1">
    <location>
        <begin position="375"/>
        <end position="393"/>
    </location>
</feature>
<dbReference type="InterPro" id="IPR005331">
    <property type="entry name" value="Sulfotransferase"/>
</dbReference>
<dbReference type="STRING" id="53326.A0A016T671"/>
<evidence type="ECO:0000313" key="3">
    <source>
        <dbReference type="Proteomes" id="UP000024635"/>
    </source>
</evidence>
<proteinExistence type="predicted"/>
<protein>
    <recommendedName>
        <fullName evidence="4">Carbohydrate sulfotransferase</fullName>
    </recommendedName>
</protein>
<keyword evidence="3" id="KW-1185">Reference proteome</keyword>
<reference evidence="3" key="1">
    <citation type="journal article" date="2015" name="Nat. Genet.">
        <title>The genome and transcriptome of the zoonotic hookworm Ancylostoma ceylanicum identify infection-specific gene families.</title>
        <authorList>
            <person name="Schwarz E.M."/>
            <person name="Hu Y."/>
            <person name="Antoshechkin I."/>
            <person name="Miller M.M."/>
            <person name="Sternberg P.W."/>
            <person name="Aroian R.V."/>
        </authorList>
    </citation>
    <scope>NUCLEOTIDE SEQUENCE</scope>
    <source>
        <strain evidence="3">HY135</strain>
    </source>
</reference>
<dbReference type="EMBL" id="JARK01001470">
    <property type="protein sequence ID" value="EYB98084.1"/>
    <property type="molecule type" value="Genomic_DNA"/>
</dbReference>
<dbReference type="PANTHER" id="PTHR22900:SF5">
    <property type="entry name" value="PROTEIN CBG14245"/>
    <property type="match status" value="1"/>
</dbReference>
<dbReference type="Pfam" id="PF03567">
    <property type="entry name" value="Sulfotransfer_2"/>
    <property type="match status" value="1"/>
</dbReference>
<gene>
    <name evidence="2" type="primary">Acey_s0134.g1840</name>
    <name evidence="2" type="ORF">Y032_0134g1840</name>
</gene>
<comment type="caution">
    <text evidence="2">The sequence shown here is derived from an EMBL/GenBank/DDBJ whole genome shotgun (WGS) entry which is preliminary data.</text>
</comment>
<dbReference type="AlphaFoldDB" id="A0A016T671"/>
<dbReference type="GO" id="GO:0047756">
    <property type="term" value="F:chondroitin 4-sulfotransferase activity"/>
    <property type="evidence" value="ECO:0007669"/>
    <property type="project" value="InterPro"/>
</dbReference>
<accession>A0A016T671</accession>
<dbReference type="Proteomes" id="UP000024635">
    <property type="component" value="Unassembled WGS sequence"/>
</dbReference>
<organism evidence="2 3">
    <name type="scientific">Ancylostoma ceylanicum</name>
    <dbReference type="NCBI Taxonomy" id="53326"/>
    <lineage>
        <taxon>Eukaryota</taxon>
        <taxon>Metazoa</taxon>
        <taxon>Ecdysozoa</taxon>
        <taxon>Nematoda</taxon>
        <taxon>Chromadorea</taxon>
        <taxon>Rhabditida</taxon>
        <taxon>Rhabditina</taxon>
        <taxon>Rhabditomorpha</taxon>
        <taxon>Strongyloidea</taxon>
        <taxon>Ancylostomatidae</taxon>
        <taxon>Ancylostomatinae</taxon>
        <taxon>Ancylostoma</taxon>
    </lineage>
</organism>
<feature type="transmembrane region" description="Helical" evidence="1">
    <location>
        <begin position="47"/>
        <end position="67"/>
    </location>
</feature>
<keyword evidence="1" id="KW-1133">Transmembrane helix</keyword>